<organism evidence="1 2">
    <name type="scientific">Clonostachys rosea f. rosea IK726</name>
    <dbReference type="NCBI Taxonomy" id="1349383"/>
    <lineage>
        <taxon>Eukaryota</taxon>
        <taxon>Fungi</taxon>
        <taxon>Dikarya</taxon>
        <taxon>Ascomycota</taxon>
        <taxon>Pezizomycotina</taxon>
        <taxon>Sordariomycetes</taxon>
        <taxon>Hypocreomycetidae</taxon>
        <taxon>Hypocreales</taxon>
        <taxon>Bionectriaceae</taxon>
        <taxon>Clonostachys</taxon>
    </lineage>
</organism>
<protein>
    <submittedName>
        <fullName evidence="1">Uncharacterized protein</fullName>
    </submittedName>
</protein>
<reference evidence="1" key="1">
    <citation type="submission" date="2020-04" db="EMBL/GenBank/DDBJ databases">
        <authorList>
            <person name="Broberg M."/>
        </authorList>
    </citation>
    <scope>NUCLEOTIDE SEQUENCE</scope>
</reference>
<proteinExistence type="predicted"/>
<comment type="caution">
    <text evidence="1">The sequence shown here is derived from an EMBL/GenBank/DDBJ whole genome shotgun (WGS) entry which is preliminary data.</text>
</comment>
<evidence type="ECO:0000313" key="1">
    <source>
        <dbReference type="EMBL" id="CAG9949143.1"/>
    </source>
</evidence>
<dbReference type="EMBL" id="CADEHS020000055">
    <property type="protein sequence ID" value="CAG9949143.1"/>
    <property type="molecule type" value="Genomic_DNA"/>
</dbReference>
<evidence type="ECO:0000313" key="2">
    <source>
        <dbReference type="Proteomes" id="UP000836387"/>
    </source>
</evidence>
<sequence length="641" mass="73397">MATASYLCPLCLEMTRACLKAHPDTGWITSEQQSLEVFRQAAAQGCFICSAIWNRNDRRRVYWSNLDVKTWLPIGYMEHRPARRENERLFQLTVRYKEREDSGEEGPRFIGMRFCLIPCDDRDYGRMFSATELSSSTGSPSTLYLARRWYEDCRHGHNKCRAAPLSASGWLPTRLIDIGSKRDSTWRLRIVSEDMSRSLMPPYMTLSYRWGVNPSILLLSSNLETFRQGRPIGTLPKTFQEFIVVARLFSIRYIWIDSLCIIQDSSEDWKSEAPTMGKVYGNSACNIAASASADPNDGLFRQRNANQIRPGLIEATLASSSPINYYIYDTAYWDRHLFDSTLHKRGWVFQERFLAPRTLFFCGKQVLWECCTEQKCEAFPRGIPIHRNKKNFDFLADLKLANQYQTPAKLTNKSVELWAQLVAMYSDCEFTRPSDRLWAFSGIASLFQEASGDEYLAGLWRSRLLEMMDWYVEKPMAAESKEHRAPSWSWASLDESVTMARHSLDSYHLAEVLDVIVLSEKAESIDTVIGGSIQLTAPAIIAHFKHFDPGLREVRIEYGPKCHIAKLYPDATEISVLQQSCVMIILHKVINAASVEMVCFVLEADSEAEGAYRRRGYLLIQGEENVRSAQGLAQMREILFT</sequence>
<gene>
    <name evidence="1" type="ORF">CRV2_00014448</name>
</gene>
<accession>A0ACA9U8Y0</accession>
<reference evidence="1" key="2">
    <citation type="submission" date="2021-10" db="EMBL/GenBank/DDBJ databases">
        <authorList>
            <person name="Piombo E."/>
        </authorList>
    </citation>
    <scope>NUCLEOTIDE SEQUENCE</scope>
</reference>
<name>A0ACA9U8Y0_BIOOC</name>
<keyword evidence="2" id="KW-1185">Reference proteome</keyword>
<dbReference type="Proteomes" id="UP000836387">
    <property type="component" value="Unassembled WGS sequence"/>
</dbReference>